<dbReference type="Gene3D" id="3.50.30.40">
    <property type="entry name" value="Ribonuclease E inhibitor RraA/RraA-like"/>
    <property type="match status" value="1"/>
</dbReference>
<evidence type="ECO:0000313" key="3">
    <source>
        <dbReference type="EMBL" id="KAF7318113.1"/>
    </source>
</evidence>
<name>A0A8H6TI31_MYCCL</name>
<dbReference type="Proteomes" id="UP000613580">
    <property type="component" value="Unassembled WGS sequence"/>
</dbReference>
<evidence type="ECO:0000256" key="1">
    <source>
        <dbReference type="PIRSR" id="PIRSR605493-1"/>
    </source>
</evidence>
<gene>
    <name evidence="3" type="ORF">HMN09_00319200</name>
</gene>
<dbReference type="OrthoDB" id="1476984at2759"/>
<feature type="binding site" evidence="1">
    <location>
        <position position="161"/>
    </location>
    <ligand>
        <name>substrate</name>
    </ligand>
</feature>
<dbReference type="PANTHER" id="PTHR33254:SF4">
    <property type="entry name" value="4-HYDROXY-4-METHYL-2-OXOGLUTARATE ALDOLASE 3-RELATED"/>
    <property type="match status" value="1"/>
</dbReference>
<sequence length="268" mass="28559">MLQIVGTRRGFKMSRSKQRSWPSEASRTRHDHAINILSYHTCGCLLPRAPGFRMSLKRLASFSTTELSDALVKLGVKAFFLPGITQRTAGRICAPAYTVQMAMQSDPAPKLENHFVDEAPQGSVVVIDVPPQAYNAVWGGLMSAGALARGAVGVVVNGRCRDLAESRELGFPVFASGTSTLGNSPFTKPIASNVPLVVNTPNSDFPAVTINPGDLIAADEDGVVCIPKDLVDEVVEQAARGKAIDELCMKDISAGLGVKATFAKYRGT</sequence>
<accession>A0A8H6TI31</accession>
<dbReference type="InterPro" id="IPR036704">
    <property type="entry name" value="RraA/RraA-like_sf"/>
</dbReference>
<dbReference type="SUPFAM" id="SSF89562">
    <property type="entry name" value="RraA-like"/>
    <property type="match status" value="1"/>
</dbReference>
<comment type="caution">
    <text evidence="3">The sequence shown here is derived from an EMBL/GenBank/DDBJ whole genome shotgun (WGS) entry which is preliminary data.</text>
</comment>
<dbReference type="EMBL" id="JACAZE010000004">
    <property type="protein sequence ID" value="KAF7318113.1"/>
    <property type="molecule type" value="Genomic_DNA"/>
</dbReference>
<keyword evidence="1" id="KW-0479">Metal-binding</keyword>
<keyword evidence="1" id="KW-0460">Magnesium</keyword>
<feature type="binding site" evidence="1">
    <location>
        <position position="162"/>
    </location>
    <ligand>
        <name>Mg(2+)</name>
        <dbReference type="ChEBI" id="CHEBI:18420"/>
    </ligand>
</feature>
<feature type="region of interest" description="Disordered" evidence="2">
    <location>
        <begin position="1"/>
        <end position="26"/>
    </location>
</feature>
<dbReference type="GO" id="GO:0046872">
    <property type="term" value="F:metal ion binding"/>
    <property type="evidence" value="ECO:0007669"/>
    <property type="project" value="UniProtKB-KW"/>
</dbReference>
<evidence type="ECO:0000313" key="4">
    <source>
        <dbReference type="Proteomes" id="UP000613580"/>
    </source>
</evidence>
<evidence type="ECO:0008006" key="5">
    <source>
        <dbReference type="Google" id="ProtNLM"/>
    </source>
</evidence>
<dbReference type="Pfam" id="PF03737">
    <property type="entry name" value="RraA-like"/>
    <property type="match status" value="1"/>
</dbReference>
<comment type="cofactor">
    <cofactor evidence="1">
        <name>Mg(2+)</name>
        <dbReference type="ChEBI" id="CHEBI:18420"/>
    </cofactor>
</comment>
<dbReference type="InterPro" id="IPR005493">
    <property type="entry name" value="RraA/RraA-like"/>
</dbReference>
<protein>
    <recommendedName>
        <fullName evidence="5">RraA-like protein</fullName>
    </recommendedName>
</protein>
<feature type="compositionally biased region" description="Basic residues" evidence="2">
    <location>
        <begin position="9"/>
        <end position="18"/>
    </location>
</feature>
<dbReference type="GO" id="GO:0047443">
    <property type="term" value="F:4-hydroxy-4-methyl-2-oxoglutarate aldolase activity"/>
    <property type="evidence" value="ECO:0007669"/>
    <property type="project" value="TreeGrafter"/>
</dbReference>
<dbReference type="GO" id="GO:0008948">
    <property type="term" value="F:oxaloacetate decarboxylase activity"/>
    <property type="evidence" value="ECO:0007669"/>
    <property type="project" value="TreeGrafter"/>
</dbReference>
<organism evidence="3 4">
    <name type="scientific">Mycena chlorophos</name>
    <name type="common">Agaric fungus</name>
    <name type="synonym">Agaricus chlorophos</name>
    <dbReference type="NCBI Taxonomy" id="658473"/>
    <lineage>
        <taxon>Eukaryota</taxon>
        <taxon>Fungi</taxon>
        <taxon>Dikarya</taxon>
        <taxon>Basidiomycota</taxon>
        <taxon>Agaricomycotina</taxon>
        <taxon>Agaricomycetes</taxon>
        <taxon>Agaricomycetidae</taxon>
        <taxon>Agaricales</taxon>
        <taxon>Marasmiineae</taxon>
        <taxon>Mycenaceae</taxon>
        <taxon>Mycena</taxon>
    </lineage>
</organism>
<evidence type="ECO:0000256" key="2">
    <source>
        <dbReference type="SAM" id="MobiDB-lite"/>
    </source>
</evidence>
<feature type="binding site" evidence="1">
    <location>
        <begin position="139"/>
        <end position="142"/>
    </location>
    <ligand>
        <name>substrate</name>
    </ligand>
</feature>
<reference evidence="3" key="1">
    <citation type="submission" date="2020-05" db="EMBL/GenBank/DDBJ databases">
        <title>Mycena genomes resolve the evolution of fungal bioluminescence.</title>
        <authorList>
            <person name="Tsai I.J."/>
        </authorList>
    </citation>
    <scope>NUCLEOTIDE SEQUENCE</scope>
    <source>
        <strain evidence="3">110903Hualien_Pintung</strain>
    </source>
</reference>
<dbReference type="PANTHER" id="PTHR33254">
    <property type="entry name" value="4-HYDROXY-4-METHYL-2-OXOGLUTARATE ALDOLASE 3-RELATED"/>
    <property type="match status" value="1"/>
</dbReference>
<proteinExistence type="predicted"/>
<dbReference type="CDD" id="cd16841">
    <property type="entry name" value="RraA_family"/>
    <property type="match status" value="1"/>
</dbReference>
<dbReference type="AlphaFoldDB" id="A0A8H6TI31"/>
<keyword evidence="4" id="KW-1185">Reference proteome</keyword>